<dbReference type="GO" id="GO:1990610">
    <property type="term" value="F:acetolactate synthase regulator activity"/>
    <property type="evidence" value="ECO:0007669"/>
    <property type="project" value="InterPro"/>
</dbReference>
<dbReference type="InterPro" id="IPR027271">
    <property type="entry name" value="Acetolactate_synth/TF_NikR_C"/>
</dbReference>
<proteinExistence type="predicted"/>
<feature type="domain" description="Acetolactate synthase small subunit C-terminal" evidence="1">
    <location>
        <begin position="29"/>
        <end position="69"/>
    </location>
</feature>
<dbReference type="Proteomes" id="UP000712600">
    <property type="component" value="Unassembled WGS sequence"/>
</dbReference>
<dbReference type="GO" id="GO:0009099">
    <property type="term" value="P:L-valine biosynthetic process"/>
    <property type="evidence" value="ECO:0007669"/>
    <property type="project" value="TreeGrafter"/>
</dbReference>
<dbReference type="InterPro" id="IPR019455">
    <property type="entry name" value="Acetolactate_synth_ssu_C"/>
</dbReference>
<dbReference type="EMBL" id="QGKX02000996">
    <property type="protein sequence ID" value="KAF3556934.1"/>
    <property type="molecule type" value="Genomic_DNA"/>
</dbReference>
<comment type="caution">
    <text evidence="2">The sequence shown here is derived from an EMBL/GenBank/DDBJ whole genome shotgun (WGS) entry which is preliminary data.</text>
</comment>
<feature type="domain" description="Acetolactate synthase small subunit C-terminal" evidence="1">
    <location>
        <begin position="78"/>
        <end position="123"/>
    </location>
</feature>
<dbReference type="Gene3D" id="3.30.70.1150">
    <property type="entry name" value="ACT-like. Chain A, domain 2"/>
    <property type="match status" value="2"/>
</dbReference>
<protein>
    <recommendedName>
        <fullName evidence="1">Acetolactate synthase small subunit C-terminal domain-containing protein</fullName>
    </recommendedName>
</protein>
<gene>
    <name evidence="2" type="ORF">F2Q69_00017101</name>
</gene>
<dbReference type="GO" id="GO:0003984">
    <property type="term" value="F:acetolactate synthase activity"/>
    <property type="evidence" value="ECO:0007669"/>
    <property type="project" value="TreeGrafter"/>
</dbReference>
<name>A0A8S9QVI7_BRACR</name>
<evidence type="ECO:0000313" key="3">
    <source>
        <dbReference type="Proteomes" id="UP000712600"/>
    </source>
</evidence>
<reference evidence="2" key="1">
    <citation type="submission" date="2019-12" db="EMBL/GenBank/DDBJ databases">
        <title>Genome sequencing and annotation of Brassica cretica.</title>
        <authorList>
            <person name="Studholme D.J."/>
            <person name="Sarris P."/>
        </authorList>
    </citation>
    <scope>NUCLEOTIDE SEQUENCE</scope>
    <source>
        <strain evidence="2">PFS-109/04</strain>
        <tissue evidence="2">Leaf</tissue>
    </source>
</reference>
<dbReference type="GO" id="GO:0005829">
    <property type="term" value="C:cytosol"/>
    <property type="evidence" value="ECO:0007669"/>
    <property type="project" value="TreeGrafter"/>
</dbReference>
<dbReference type="PANTHER" id="PTHR30239:SF0">
    <property type="entry name" value="ACETOLACTATE SYNTHASE SMALL SUBUNIT 1, CHLOROPLASTIC"/>
    <property type="match status" value="1"/>
</dbReference>
<dbReference type="GO" id="GO:0009097">
    <property type="term" value="P:isoleucine biosynthetic process"/>
    <property type="evidence" value="ECO:0007669"/>
    <property type="project" value="TreeGrafter"/>
</dbReference>
<sequence>MDGDGMDVINLVGVFLQVHDLTHMPFAEKELMLIKIAVNAAARRDVLDIASIFRAKAVDVSDHTITLQVNCIHHKLKFLFELTGDLDKMVALQRLLEPYGICEVSFHLLLYVARTGRVALARESGVDSKYLRGYSFPLTG</sequence>
<dbReference type="InterPro" id="IPR004789">
    <property type="entry name" value="Acetalactate_synth_ssu"/>
</dbReference>
<organism evidence="2 3">
    <name type="scientific">Brassica cretica</name>
    <name type="common">Mustard</name>
    <dbReference type="NCBI Taxonomy" id="69181"/>
    <lineage>
        <taxon>Eukaryota</taxon>
        <taxon>Viridiplantae</taxon>
        <taxon>Streptophyta</taxon>
        <taxon>Embryophyta</taxon>
        <taxon>Tracheophyta</taxon>
        <taxon>Spermatophyta</taxon>
        <taxon>Magnoliopsida</taxon>
        <taxon>eudicotyledons</taxon>
        <taxon>Gunneridae</taxon>
        <taxon>Pentapetalae</taxon>
        <taxon>rosids</taxon>
        <taxon>malvids</taxon>
        <taxon>Brassicales</taxon>
        <taxon>Brassicaceae</taxon>
        <taxon>Brassiceae</taxon>
        <taxon>Brassica</taxon>
    </lineage>
</organism>
<evidence type="ECO:0000259" key="1">
    <source>
        <dbReference type="Pfam" id="PF10369"/>
    </source>
</evidence>
<dbReference type="Pfam" id="PF10369">
    <property type="entry name" value="ALS_ss_C"/>
    <property type="match status" value="2"/>
</dbReference>
<dbReference type="PANTHER" id="PTHR30239">
    <property type="entry name" value="ACETOLACTATE SYNTHASE SMALL SUBUNIT"/>
    <property type="match status" value="1"/>
</dbReference>
<dbReference type="AlphaFoldDB" id="A0A8S9QVI7"/>
<evidence type="ECO:0000313" key="2">
    <source>
        <dbReference type="EMBL" id="KAF3556934.1"/>
    </source>
</evidence>
<dbReference type="InterPro" id="IPR045865">
    <property type="entry name" value="ACT-like_dom_sf"/>
</dbReference>
<dbReference type="SUPFAM" id="SSF55021">
    <property type="entry name" value="ACT-like"/>
    <property type="match status" value="1"/>
</dbReference>
<accession>A0A8S9QVI7</accession>